<evidence type="ECO:0000313" key="12">
    <source>
        <dbReference type="Proteomes" id="UP000195570"/>
    </source>
</evidence>
<dbReference type="PANTHER" id="PTHR12553">
    <property type="entry name" value="ZINC PHOSPHODIESTERASE ELAC PROTEIN 2"/>
    <property type="match status" value="1"/>
</dbReference>
<keyword evidence="5" id="KW-0819">tRNA processing</keyword>
<dbReference type="GO" id="GO:0005739">
    <property type="term" value="C:mitochondrion"/>
    <property type="evidence" value="ECO:0007669"/>
    <property type="project" value="TreeGrafter"/>
</dbReference>
<keyword evidence="6" id="KW-0540">Nuclease</keyword>
<dbReference type="PANTHER" id="PTHR12553:SF49">
    <property type="entry name" value="ZINC PHOSPHODIESTERASE ELAC PROTEIN 2"/>
    <property type="match status" value="1"/>
</dbReference>
<evidence type="ECO:0000256" key="6">
    <source>
        <dbReference type="ARBA" id="ARBA00022722"/>
    </source>
</evidence>
<organism evidence="11 12">
    <name type="scientific">Trypanosoma equiperdum</name>
    <dbReference type="NCBI Taxonomy" id="5694"/>
    <lineage>
        <taxon>Eukaryota</taxon>
        <taxon>Discoba</taxon>
        <taxon>Euglenozoa</taxon>
        <taxon>Kinetoplastea</taxon>
        <taxon>Metakinetoplastina</taxon>
        <taxon>Trypanosomatida</taxon>
        <taxon>Trypanosomatidae</taxon>
        <taxon>Trypanosoma</taxon>
    </lineage>
</organism>
<comment type="similarity">
    <text evidence="3">Belongs to the RNase Z family.</text>
</comment>
<name>A0A1G4I0E3_TRYEQ</name>
<dbReference type="GeneID" id="92380921"/>
<keyword evidence="9" id="KW-0378">Hydrolase</keyword>
<accession>A0A1G4I0E3</accession>
<evidence type="ECO:0000313" key="11">
    <source>
        <dbReference type="EMBL" id="SCU65065.1"/>
    </source>
</evidence>
<evidence type="ECO:0000256" key="9">
    <source>
        <dbReference type="ARBA" id="ARBA00022801"/>
    </source>
</evidence>
<dbReference type="VEuPathDB" id="TriTrypDB:TEOVI_000698700"/>
<comment type="caution">
    <text evidence="11">The sequence shown here is derived from an EMBL/GenBank/DDBJ whole genome shotgun (WGS) entry which is preliminary data.</text>
</comment>
<evidence type="ECO:0000256" key="4">
    <source>
        <dbReference type="ARBA" id="ARBA00012477"/>
    </source>
</evidence>
<evidence type="ECO:0000256" key="10">
    <source>
        <dbReference type="ARBA" id="ARBA00022833"/>
    </source>
</evidence>
<evidence type="ECO:0000256" key="5">
    <source>
        <dbReference type="ARBA" id="ARBA00022694"/>
    </source>
</evidence>
<dbReference type="AlphaFoldDB" id="A0A1G4I0E3"/>
<evidence type="ECO:0000256" key="3">
    <source>
        <dbReference type="ARBA" id="ARBA00007823"/>
    </source>
</evidence>
<dbReference type="Gene3D" id="3.60.15.10">
    <property type="entry name" value="Ribonuclease Z/Hydroxyacylglutathione hydrolase-like"/>
    <property type="match status" value="2"/>
</dbReference>
<keyword evidence="8" id="KW-0255">Endonuclease</keyword>
<dbReference type="SUPFAM" id="SSF56281">
    <property type="entry name" value="Metallo-hydrolase/oxidoreductase"/>
    <property type="match status" value="2"/>
</dbReference>
<dbReference type="EC" id="3.1.26.11" evidence="4"/>
<dbReference type="InterPro" id="IPR036866">
    <property type="entry name" value="RibonucZ/Hydroxyglut_hydro"/>
</dbReference>
<reference evidence="11" key="1">
    <citation type="submission" date="2016-09" db="EMBL/GenBank/DDBJ databases">
        <authorList>
            <person name="Hebert L."/>
            <person name="Moumen B."/>
        </authorList>
    </citation>
    <scope>NUCLEOTIDE SEQUENCE [LARGE SCALE GENOMIC DNA]</scope>
    <source>
        <strain evidence="11">OVI</strain>
    </source>
</reference>
<gene>
    <name evidence="11" type="ORF">TEOVI_000698700</name>
</gene>
<proteinExistence type="inferred from homology"/>
<keyword evidence="10" id="KW-0862">Zinc</keyword>
<sequence length="1084" mass="118496">MSVDTIQLVGTDVPNSYGSCCFTGHVQHEALNWVTEPMPPIGSASQSPTPASRCESQLLFFNCPEGTQRFSAEAAIRLVRTRGFFFTRWVPSTVMGMPGLLFTINDAGVHHANFFGPGGMGMTGRSDEVQGVGDSVAAAQSSSCGSDVIGNCTGGLAEMLDALRRHYFVYRQMSFQQLRVGQLPRRLSTSMPGNYVYEVPLLFDRSETISTVGQGRGHRVPEAAASSLSSFFVIALQLSTTSALVGFRISQGNKSDADEVYGYAILHAPAAVFDCRCAKALGVPAGPLYGQLKQGVGVWVDDPPTPGAEGECNTRRFIDPRSVQQATVGSQSLYVTLVLDGDSVCDVATAMETLFGRDGAGTEERDFRQEHSTVDGGDCSTSGKLYELLKQWKPQFAYRSHGANLCKDDGTAQVERTISLVHVVHVQCLQFFSSIGGGNHVIGQSLYISNVFAHVFPPVRQDAMKCLSNDANFPVGLEPPTAGGTKHHFCADVQSTFSAFPTALAHRYHLNSIAAQQFPLASSLSEKSDSEPSECWIRHCYVDDGKGPVWPYAVKHLLIPPGASTPLVTEISDDPSAAHVLVERLAGATLSARSGLENFDKQNVAGREKKGTNVKGLLRYPTATSAAAMLSEQFRSAVAAVRHDTSTSATKLDLSTLQGREYNVDGGGALSFLGTGSAIPSKYRNVSGAFVEVVYTSQHREPPCRAIVVLDFGEGSTGQLSMLYGHGEEQLRDFVRDLTFVFISHSHADHHLGLLSLLELRHRLFFERDANGKQRDAIEPILIVCPQEVWAFLMETWGQSRSCGQWLSEEVIFDVFPAEDGEEQLRSDVAFLPHLNELCSKLCSKMVSSQSDIVSDEAVPRRANRPLWAAEVFPVDHPANAHALLLRFPVHQATPSDLAPSRVLLFSGDTRPSPFLVERCCQFTDTTCRDSEESQDPIGGVYICLHEATFGDGCEDEAMRKSHSTLREALGVAGAIGARHVVLNHFSQRYPKLPGLTKAHLGGRDVDLHCKRRGHRPKQTEMPTLVSEEMEQEPEQPMCFGFDFMRLTFDALERGEVSRLTPLFVQLLQEYESWGVGTTKRLRE</sequence>
<keyword evidence="7" id="KW-0479">Metal-binding</keyword>
<dbReference type="GO" id="GO:0042781">
    <property type="term" value="F:3'-tRNA processing endoribonuclease activity"/>
    <property type="evidence" value="ECO:0007669"/>
    <property type="project" value="UniProtKB-EC"/>
</dbReference>
<evidence type="ECO:0000256" key="1">
    <source>
        <dbReference type="ARBA" id="ARBA00000402"/>
    </source>
</evidence>
<dbReference type="Proteomes" id="UP000195570">
    <property type="component" value="Unassembled WGS sequence"/>
</dbReference>
<dbReference type="EMBL" id="CZPT02000213">
    <property type="protein sequence ID" value="SCU65065.1"/>
    <property type="molecule type" value="Genomic_DNA"/>
</dbReference>
<keyword evidence="12" id="KW-1185">Reference proteome</keyword>
<evidence type="ECO:0000256" key="2">
    <source>
        <dbReference type="ARBA" id="ARBA00001947"/>
    </source>
</evidence>
<dbReference type="RefSeq" id="XP_067076721.1">
    <property type="nucleotide sequence ID" value="XM_067220620.1"/>
</dbReference>
<protein>
    <recommendedName>
        <fullName evidence="4">ribonuclease Z</fullName>
        <ecNumber evidence="4">3.1.26.11</ecNumber>
    </recommendedName>
</protein>
<evidence type="ECO:0000256" key="8">
    <source>
        <dbReference type="ARBA" id="ARBA00022759"/>
    </source>
</evidence>
<evidence type="ECO:0000256" key="7">
    <source>
        <dbReference type="ARBA" id="ARBA00022723"/>
    </source>
</evidence>
<comment type="cofactor">
    <cofactor evidence="2">
        <name>Zn(2+)</name>
        <dbReference type="ChEBI" id="CHEBI:29105"/>
    </cofactor>
</comment>
<dbReference type="GO" id="GO:1990180">
    <property type="term" value="P:mitochondrial tRNA 3'-end processing"/>
    <property type="evidence" value="ECO:0007669"/>
    <property type="project" value="TreeGrafter"/>
</dbReference>
<comment type="catalytic activity">
    <reaction evidence="1">
        <text>Endonucleolytic cleavage of RNA, removing extra 3' nucleotides from tRNA precursor, generating 3' termini of tRNAs. A 3'-hydroxy group is left at the tRNA terminus and a 5'-phosphoryl group is left at the trailer molecule.</text>
        <dbReference type="EC" id="3.1.26.11"/>
    </reaction>
</comment>
<dbReference type="InterPro" id="IPR047151">
    <property type="entry name" value="RNZ2-like"/>
</dbReference>
<dbReference type="GO" id="GO:0046872">
    <property type="term" value="F:metal ion binding"/>
    <property type="evidence" value="ECO:0007669"/>
    <property type="project" value="UniProtKB-KW"/>
</dbReference>